<dbReference type="InParanoid" id="A0A401G6U2"/>
<accession>A0A401G6U2</accession>
<reference evidence="1 2" key="1">
    <citation type="journal article" date="2018" name="Sci. Rep.">
        <title>Genome sequence of the cauliflower mushroom Sparassis crispa (Hanabiratake) and its association with beneficial usage.</title>
        <authorList>
            <person name="Kiyama R."/>
            <person name="Furutani Y."/>
            <person name="Kawaguchi K."/>
            <person name="Nakanishi T."/>
        </authorList>
    </citation>
    <scope>NUCLEOTIDE SEQUENCE [LARGE SCALE GENOMIC DNA]</scope>
</reference>
<dbReference type="GeneID" id="38774808"/>
<dbReference type="RefSeq" id="XP_027608804.1">
    <property type="nucleotide sequence ID" value="XM_027753003.1"/>
</dbReference>
<proteinExistence type="predicted"/>
<organism evidence="1 2">
    <name type="scientific">Sparassis crispa</name>
    <dbReference type="NCBI Taxonomy" id="139825"/>
    <lineage>
        <taxon>Eukaryota</taxon>
        <taxon>Fungi</taxon>
        <taxon>Dikarya</taxon>
        <taxon>Basidiomycota</taxon>
        <taxon>Agaricomycotina</taxon>
        <taxon>Agaricomycetes</taxon>
        <taxon>Polyporales</taxon>
        <taxon>Sparassidaceae</taxon>
        <taxon>Sparassis</taxon>
    </lineage>
</organism>
<name>A0A401G6U2_9APHY</name>
<protein>
    <submittedName>
        <fullName evidence="1">Uncharacterized protein</fullName>
    </submittedName>
</protein>
<keyword evidence="2" id="KW-1185">Reference proteome</keyword>
<sequence length="71" mass="8144">MIGGASEDHKFANAVVTSTRHPSESLEMITRVYTVSTIYSIRWYTYIPSRGPTHLSGEVIHPEREMRSRSY</sequence>
<evidence type="ECO:0000313" key="1">
    <source>
        <dbReference type="EMBL" id="GBE77891.1"/>
    </source>
</evidence>
<gene>
    <name evidence="1" type="ORF">SCP_0107730</name>
</gene>
<evidence type="ECO:0000313" key="2">
    <source>
        <dbReference type="Proteomes" id="UP000287166"/>
    </source>
</evidence>
<dbReference type="EMBL" id="BFAD01000001">
    <property type="protein sequence ID" value="GBE77891.1"/>
    <property type="molecule type" value="Genomic_DNA"/>
</dbReference>
<dbReference type="AlphaFoldDB" id="A0A401G6U2"/>
<comment type="caution">
    <text evidence="1">The sequence shown here is derived from an EMBL/GenBank/DDBJ whole genome shotgun (WGS) entry which is preliminary data.</text>
</comment>
<dbReference type="Proteomes" id="UP000287166">
    <property type="component" value="Unassembled WGS sequence"/>
</dbReference>